<dbReference type="EMBL" id="QTSX02007234">
    <property type="protein sequence ID" value="KAJ9049420.1"/>
    <property type="molecule type" value="Genomic_DNA"/>
</dbReference>
<protein>
    <submittedName>
        <fullName evidence="1">Uncharacterized protein</fullName>
    </submittedName>
</protein>
<organism evidence="1 2">
    <name type="scientific">Entomophthora muscae</name>
    <dbReference type="NCBI Taxonomy" id="34485"/>
    <lineage>
        <taxon>Eukaryota</taxon>
        <taxon>Fungi</taxon>
        <taxon>Fungi incertae sedis</taxon>
        <taxon>Zoopagomycota</taxon>
        <taxon>Entomophthoromycotina</taxon>
        <taxon>Entomophthoromycetes</taxon>
        <taxon>Entomophthorales</taxon>
        <taxon>Entomophthoraceae</taxon>
        <taxon>Entomophthora</taxon>
    </lineage>
</organism>
<evidence type="ECO:0000313" key="2">
    <source>
        <dbReference type="Proteomes" id="UP001165960"/>
    </source>
</evidence>
<gene>
    <name evidence="1" type="ORF">DSO57_1024666</name>
</gene>
<accession>A0ACC2RHI2</accession>
<proteinExistence type="predicted"/>
<comment type="caution">
    <text evidence="1">The sequence shown here is derived from an EMBL/GenBank/DDBJ whole genome shotgun (WGS) entry which is preliminary data.</text>
</comment>
<name>A0ACC2RHI2_9FUNG</name>
<dbReference type="Proteomes" id="UP001165960">
    <property type="component" value="Unassembled WGS sequence"/>
</dbReference>
<reference evidence="1" key="1">
    <citation type="submission" date="2022-04" db="EMBL/GenBank/DDBJ databases">
        <title>Genome of the entomopathogenic fungus Entomophthora muscae.</title>
        <authorList>
            <person name="Elya C."/>
            <person name="Lovett B.R."/>
            <person name="Lee E."/>
            <person name="Macias A.M."/>
            <person name="Hajek A.E."/>
            <person name="De Bivort B.L."/>
            <person name="Kasson M.T."/>
            <person name="De Fine Licht H.H."/>
            <person name="Stajich J.E."/>
        </authorList>
    </citation>
    <scope>NUCLEOTIDE SEQUENCE</scope>
    <source>
        <strain evidence="1">Berkeley</strain>
    </source>
</reference>
<evidence type="ECO:0000313" key="1">
    <source>
        <dbReference type="EMBL" id="KAJ9049420.1"/>
    </source>
</evidence>
<keyword evidence="2" id="KW-1185">Reference proteome</keyword>
<sequence>MEQVLKHTLWQDIQLEKATSTIEQLEKTTDTVEQLEKTTATVDQLEKATATIDSLVSDLIKLGKDFYEVTLALSSDLDNPELGSRQARAVTLMVVGFVLAIIGHKAIHSMLFVAGLVGTGYSAFRGSYKINRFIDVEKNEVPVFVSVAAMSLMGGFLAVWFMKVGVVILSAILGAGASSIFFSLNLVTDKESAPLVFVSSSLVSAMLTYFLADVAIVVTTSLLGALIFLIGLDYLTKLGVHECASSIRSGKELIPSDMPILGSLALIALAGSVIQSKFL</sequence>